<organism evidence="1 2">
    <name type="scientific">Burkholderia humptydooensis MSMB43</name>
    <dbReference type="NCBI Taxonomy" id="441157"/>
    <lineage>
        <taxon>Bacteria</taxon>
        <taxon>Pseudomonadati</taxon>
        <taxon>Pseudomonadota</taxon>
        <taxon>Betaproteobacteria</taxon>
        <taxon>Burkholderiales</taxon>
        <taxon>Burkholderiaceae</taxon>
        <taxon>Burkholderia</taxon>
        <taxon>pseudomallei group</taxon>
    </lineage>
</organism>
<accession>A0ABN0GB84</accession>
<protein>
    <submittedName>
        <fullName evidence="1">Uncharacterized protein</fullName>
    </submittedName>
</protein>
<keyword evidence="2" id="KW-1185">Reference proteome</keyword>
<sequence length="40" mass="4391">MLFGEEGAGNHGVSSEEIARRAGVGDRLFAVFEQVRDNLR</sequence>
<reference evidence="2" key="1">
    <citation type="journal article" date="2012" name="J. Bacteriol.">
        <title>Revised Genome Sequence of Burkholderia thailandensis MSMB43 with Improved Annotation.</title>
        <authorList>
            <person name="Zhuo Y."/>
            <person name="Liu L."/>
            <person name="Wang Q."/>
            <person name="Liu X."/>
            <person name="Ren B."/>
            <person name="Liu M."/>
            <person name="Ni P."/>
            <person name="Cheng Y.Q."/>
            <person name="Zhang L."/>
        </authorList>
    </citation>
    <scope>NUCLEOTIDE SEQUENCE [LARGE SCALE GENOMIC DNA]</scope>
    <source>
        <strain evidence="2">MSMB43</strain>
    </source>
</reference>
<dbReference type="EMBL" id="JH692061">
    <property type="protein sequence ID" value="EIP89422.1"/>
    <property type="molecule type" value="Genomic_DNA"/>
</dbReference>
<evidence type="ECO:0000313" key="1">
    <source>
        <dbReference type="EMBL" id="EIP89422.1"/>
    </source>
</evidence>
<evidence type="ECO:0000313" key="2">
    <source>
        <dbReference type="Proteomes" id="UP000004682"/>
    </source>
</evidence>
<proteinExistence type="predicted"/>
<gene>
    <name evidence="1" type="ORF">A33K_13001</name>
</gene>
<dbReference type="Proteomes" id="UP000004682">
    <property type="component" value="Unassembled WGS sequence"/>
</dbReference>
<name>A0ABN0GB84_9BURK</name>